<feature type="compositionally biased region" description="Basic residues" evidence="1">
    <location>
        <begin position="367"/>
        <end position="388"/>
    </location>
</feature>
<evidence type="ECO:0000313" key="2">
    <source>
        <dbReference type="EMBL" id="CAG2221619.1"/>
    </source>
</evidence>
<proteinExistence type="predicted"/>
<evidence type="ECO:0000313" key="3">
    <source>
        <dbReference type="Proteomes" id="UP000683360"/>
    </source>
</evidence>
<feature type="region of interest" description="Disordered" evidence="1">
    <location>
        <begin position="362"/>
        <end position="388"/>
    </location>
</feature>
<comment type="caution">
    <text evidence="2">The sequence shown here is derived from an EMBL/GenBank/DDBJ whole genome shotgun (WGS) entry which is preliminary data.</text>
</comment>
<keyword evidence="3" id="KW-1185">Reference proteome</keyword>
<dbReference type="Proteomes" id="UP000683360">
    <property type="component" value="Unassembled WGS sequence"/>
</dbReference>
<reference evidence="2" key="1">
    <citation type="submission" date="2021-03" db="EMBL/GenBank/DDBJ databases">
        <authorList>
            <person name="Bekaert M."/>
        </authorList>
    </citation>
    <scope>NUCLEOTIDE SEQUENCE</scope>
</reference>
<dbReference type="AlphaFoldDB" id="A0A8S3SKH8"/>
<organism evidence="2 3">
    <name type="scientific">Mytilus edulis</name>
    <name type="common">Blue mussel</name>
    <dbReference type="NCBI Taxonomy" id="6550"/>
    <lineage>
        <taxon>Eukaryota</taxon>
        <taxon>Metazoa</taxon>
        <taxon>Spiralia</taxon>
        <taxon>Lophotrochozoa</taxon>
        <taxon>Mollusca</taxon>
        <taxon>Bivalvia</taxon>
        <taxon>Autobranchia</taxon>
        <taxon>Pteriomorphia</taxon>
        <taxon>Mytilida</taxon>
        <taxon>Mytiloidea</taxon>
        <taxon>Mytilidae</taxon>
        <taxon>Mytilinae</taxon>
        <taxon>Mytilus</taxon>
    </lineage>
</organism>
<sequence length="388" mass="44199">MKRKIRKIAKEEDELTIMHHELQKGTDSLRKACCIKVVQLQKLLQTIYIPENSDNGNESGVSASSIVEDILDQGLELLMLLCLSSFYAYRKQTGLLSSNSFASSSSFNLSQCFKILFFMCNFCLENTMENTKGGINKQKNPSEGPNFEKEDASMQEFISCSGTVIKTEETPSLGEISFDFKMDCADISNVNPEKEGIVTQCLEELENKLRKKHQVATLKYSLGKVDSTQLPSYIRLTVNFTPSLDQGSNSFFNENLDIIKSELCEQFLNRLIEMCEEHHKSMLTSISNLLEDTERMIGRGSAEEGACLKRLTFLVKEKKEIWNERYLRAIRNMSTSSTEKPETEANTISKLQDELRELRGFLEPSHRGRRGRRFNRGRGRGGRRFPSV</sequence>
<evidence type="ECO:0000256" key="1">
    <source>
        <dbReference type="SAM" id="MobiDB-lite"/>
    </source>
</evidence>
<protein>
    <submittedName>
        <fullName evidence="2">Uncharacterized protein</fullName>
    </submittedName>
</protein>
<accession>A0A8S3SKH8</accession>
<name>A0A8S3SKH8_MYTED</name>
<dbReference type="EMBL" id="CAJPWZ010001685">
    <property type="protein sequence ID" value="CAG2221619.1"/>
    <property type="molecule type" value="Genomic_DNA"/>
</dbReference>
<gene>
    <name evidence="2" type="ORF">MEDL_35033</name>
</gene>